<name>A0A0G3GTQ4_9CORY</name>
<reference evidence="3" key="2">
    <citation type="submission" date="2015-05" db="EMBL/GenBank/DDBJ databases">
        <title>Complete genome sequence of Corynebacterium mustelae DSM 45274, isolated from various tissues of a male ferret with lethal sepsis.</title>
        <authorList>
            <person name="Ruckert C."/>
            <person name="Albersmeier A."/>
            <person name="Winkler A."/>
            <person name="Tauch A."/>
        </authorList>
    </citation>
    <scope>NUCLEOTIDE SEQUENCE [LARGE SCALE GENOMIC DNA]</scope>
    <source>
        <strain evidence="3">DSM 45274</strain>
    </source>
</reference>
<dbReference type="AlphaFoldDB" id="A0A0G3GTQ4"/>
<evidence type="ECO:0000259" key="1">
    <source>
        <dbReference type="Pfam" id="PF05076"/>
    </source>
</evidence>
<keyword evidence="3" id="KW-1185">Reference proteome</keyword>
<feature type="domain" description="Suppressor of fused-like" evidence="1">
    <location>
        <begin position="38"/>
        <end position="184"/>
    </location>
</feature>
<dbReference type="KEGG" id="cmv:CMUST_00790"/>
<dbReference type="InterPro" id="IPR020941">
    <property type="entry name" value="SUFU-like_domain"/>
</dbReference>
<sequence length="188" mass="20878">MDIAESATWLAGLFDGDMELHESQHEKAATPVLATFQQDDVVICATVGFNEVDTGLESAGMDVRCELVTQTRASKSEAMRLLDAATQMLVRSNGVLTAQPGTLLPGVGDVIELPEHITVRHGLLMSPFQWGPQVPQVIEDDRWTLLLQLLMLTEEEFHYCVTYGPEELLEEMANSAIDLSDWTRVLEY</sequence>
<evidence type="ECO:0000313" key="2">
    <source>
        <dbReference type="EMBL" id="AKK04509.1"/>
    </source>
</evidence>
<organism evidence="2 3">
    <name type="scientific">Corynebacterium mustelae</name>
    <dbReference type="NCBI Taxonomy" id="571915"/>
    <lineage>
        <taxon>Bacteria</taxon>
        <taxon>Bacillati</taxon>
        <taxon>Actinomycetota</taxon>
        <taxon>Actinomycetes</taxon>
        <taxon>Mycobacteriales</taxon>
        <taxon>Corynebacteriaceae</taxon>
        <taxon>Corynebacterium</taxon>
    </lineage>
</organism>
<proteinExistence type="predicted"/>
<evidence type="ECO:0000313" key="3">
    <source>
        <dbReference type="Proteomes" id="UP000035199"/>
    </source>
</evidence>
<dbReference type="PATRIC" id="fig|571915.4.peg.159"/>
<dbReference type="OrthoDB" id="4426448at2"/>
<dbReference type="Pfam" id="PF05076">
    <property type="entry name" value="SUFU"/>
    <property type="match status" value="1"/>
</dbReference>
<reference evidence="2 3" key="1">
    <citation type="journal article" date="2015" name="Genome Announc.">
        <title>Complete Genome Sequence of the Type Strain Corynebacterium mustelae DSM 45274, Isolated from Various Tissues of a Male Ferret with Lethal Sepsis.</title>
        <authorList>
            <person name="Ruckert C."/>
            <person name="Eimer J."/>
            <person name="Winkler A."/>
            <person name="Tauch A."/>
        </authorList>
    </citation>
    <scope>NUCLEOTIDE SEQUENCE [LARGE SCALE GENOMIC DNA]</scope>
    <source>
        <strain evidence="2 3">DSM 45274</strain>
    </source>
</reference>
<dbReference type="EMBL" id="CP011542">
    <property type="protein sequence ID" value="AKK04509.1"/>
    <property type="molecule type" value="Genomic_DNA"/>
</dbReference>
<dbReference type="STRING" id="571915.CMUST_00790"/>
<dbReference type="Proteomes" id="UP000035199">
    <property type="component" value="Chromosome"/>
</dbReference>
<protein>
    <submittedName>
        <fullName evidence="2">Suppressor of fused protein (SUFU)</fullName>
    </submittedName>
</protein>
<dbReference type="RefSeq" id="WP_047260915.1">
    <property type="nucleotide sequence ID" value="NZ_CP011542.1"/>
</dbReference>
<accession>A0A0G3GTQ4</accession>
<gene>
    <name evidence="2" type="ORF">CMUST_00790</name>
</gene>